<feature type="compositionally biased region" description="Basic and acidic residues" evidence="7">
    <location>
        <begin position="41"/>
        <end position="56"/>
    </location>
</feature>
<evidence type="ECO:0000256" key="1">
    <source>
        <dbReference type="ARBA" id="ARBA00004123"/>
    </source>
</evidence>
<dbReference type="Gene3D" id="3.40.50.10190">
    <property type="entry name" value="BRCT domain"/>
    <property type="match status" value="1"/>
</dbReference>
<dbReference type="SUPFAM" id="SSF52113">
    <property type="entry name" value="BRCT domain"/>
    <property type="match status" value="1"/>
</dbReference>
<gene>
    <name evidence="10" type="ORF">WJX75_002656</name>
</gene>
<dbReference type="NCBIfam" id="TIGR02250">
    <property type="entry name" value="FCP1_euk"/>
    <property type="match status" value="1"/>
</dbReference>
<dbReference type="EMBL" id="JALJOT010000006">
    <property type="protein sequence ID" value="KAK9909467.1"/>
    <property type="molecule type" value="Genomic_DNA"/>
</dbReference>
<evidence type="ECO:0000256" key="2">
    <source>
        <dbReference type="ARBA" id="ARBA00022801"/>
    </source>
</evidence>
<dbReference type="Pfam" id="PF03031">
    <property type="entry name" value="NIF"/>
    <property type="match status" value="1"/>
</dbReference>
<comment type="caution">
    <text evidence="10">The sequence shown here is derived from an EMBL/GenBank/DDBJ whole genome shotgun (WGS) entry which is preliminary data.</text>
</comment>
<dbReference type="InterPro" id="IPR004274">
    <property type="entry name" value="FCP1_dom"/>
</dbReference>
<dbReference type="InterPro" id="IPR036420">
    <property type="entry name" value="BRCT_dom_sf"/>
</dbReference>
<evidence type="ECO:0000256" key="5">
    <source>
        <dbReference type="ARBA" id="ARBA00048336"/>
    </source>
</evidence>
<dbReference type="SMART" id="SM00292">
    <property type="entry name" value="BRCT"/>
    <property type="match status" value="1"/>
</dbReference>
<evidence type="ECO:0000313" key="10">
    <source>
        <dbReference type="EMBL" id="KAK9909467.1"/>
    </source>
</evidence>
<evidence type="ECO:0000256" key="6">
    <source>
        <dbReference type="RuleBase" id="RU366066"/>
    </source>
</evidence>
<dbReference type="Pfam" id="PF12738">
    <property type="entry name" value="PTCB-BRCT"/>
    <property type="match status" value="1"/>
</dbReference>
<keyword evidence="3 6" id="KW-0539">Nucleus</keyword>
<comment type="function">
    <text evidence="6">This promotes the activity of RNA polymerase II.</text>
</comment>
<feature type="domain" description="FCP1 homology" evidence="9">
    <location>
        <begin position="129"/>
        <end position="301"/>
    </location>
</feature>
<feature type="domain" description="BRCT" evidence="8">
    <location>
        <begin position="344"/>
        <end position="437"/>
    </location>
</feature>
<keyword evidence="2 6" id="KW-0378">Hydrolase</keyword>
<evidence type="ECO:0000256" key="7">
    <source>
        <dbReference type="SAM" id="MobiDB-lite"/>
    </source>
</evidence>
<dbReference type="PANTHER" id="PTHR23081">
    <property type="entry name" value="RNA POLYMERASE II CTD PHOSPHATASE"/>
    <property type="match status" value="1"/>
</dbReference>
<dbReference type="PROSITE" id="PS50969">
    <property type="entry name" value="FCP1"/>
    <property type="match status" value="1"/>
</dbReference>
<dbReference type="Gene3D" id="3.40.50.1000">
    <property type="entry name" value="HAD superfamily/HAD-like"/>
    <property type="match status" value="1"/>
</dbReference>
<name>A0ABR2YRD2_9CHLO</name>
<keyword evidence="11" id="KW-1185">Reference proteome</keyword>
<comment type="catalytic activity">
    <reaction evidence="5 6">
        <text>O-phospho-L-threonyl-[protein] + H2O = L-threonyl-[protein] + phosphate</text>
        <dbReference type="Rhea" id="RHEA:47004"/>
        <dbReference type="Rhea" id="RHEA-COMP:11060"/>
        <dbReference type="Rhea" id="RHEA-COMP:11605"/>
        <dbReference type="ChEBI" id="CHEBI:15377"/>
        <dbReference type="ChEBI" id="CHEBI:30013"/>
        <dbReference type="ChEBI" id="CHEBI:43474"/>
        <dbReference type="ChEBI" id="CHEBI:61977"/>
        <dbReference type="EC" id="3.1.3.16"/>
    </reaction>
</comment>
<accession>A0ABR2YRD2</accession>
<dbReference type="InterPro" id="IPR011947">
    <property type="entry name" value="FCP1_euk"/>
</dbReference>
<dbReference type="InterPro" id="IPR023214">
    <property type="entry name" value="HAD_sf"/>
</dbReference>
<dbReference type="InterPro" id="IPR039189">
    <property type="entry name" value="Fcp1"/>
</dbReference>
<dbReference type="Proteomes" id="UP001491310">
    <property type="component" value="Unassembled WGS sequence"/>
</dbReference>
<dbReference type="PANTHER" id="PTHR23081:SF36">
    <property type="entry name" value="RNA POLYMERASE II SUBUNIT A C-TERMINAL DOMAIN PHOSPHATASE"/>
    <property type="match status" value="1"/>
</dbReference>
<feature type="region of interest" description="Disordered" evidence="7">
    <location>
        <begin position="27"/>
        <end position="76"/>
    </location>
</feature>
<dbReference type="InterPro" id="IPR036412">
    <property type="entry name" value="HAD-like_sf"/>
</dbReference>
<evidence type="ECO:0000259" key="8">
    <source>
        <dbReference type="PROSITE" id="PS50172"/>
    </source>
</evidence>
<dbReference type="InterPro" id="IPR001357">
    <property type="entry name" value="BRCT_dom"/>
</dbReference>
<evidence type="ECO:0000256" key="4">
    <source>
        <dbReference type="ARBA" id="ARBA00047761"/>
    </source>
</evidence>
<dbReference type="EC" id="3.1.3.16" evidence="6"/>
<evidence type="ECO:0000313" key="11">
    <source>
        <dbReference type="Proteomes" id="UP001491310"/>
    </source>
</evidence>
<evidence type="ECO:0000259" key="9">
    <source>
        <dbReference type="PROSITE" id="PS50969"/>
    </source>
</evidence>
<sequence>MANGSTCSDSGSDLAALLEEELDAVSLPGSPKYSVVSDSAEETRQAKRQPAHPDKKSLKRPRTGTHANGGQESLCPPHPGFMHGMCIRCGTQEDAADGSAVALRYIHSGLKLSASEAERVRQQSLKRVLSNKKLLLVLDLDHTLLNSTRFDEAVGFEEQLAAIQQARSKDEPESLYRKEHMRLWTKLRPYVREFLEKAHEVSEMHIYTHGNAEYAIEMARLLDPTKRFFAERIISQGDSTVKHVKDLDVVLGAEKAVVIMDDTAGVWPSHLQNLLQVERYIFFPACAKRFELDVQSLLEQGRDEDEQQGMLASALRVLQQVHERFFSASAGSGQQDVRDHLQALRADILSGCRITFSRIIPRDDPLPEAHDLWQLAEQLGAVVTMSVEEDTTHVVAAAKATDKVHWAVAHDRHVVSPAWLQASACLWRKMDEGQFPVGDAPSVAKVGLSAEEDTKAALAGAGGGAQTSSDD</sequence>
<organism evidence="10 11">
    <name type="scientific">Coccomyxa subellipsoidea</name>
    <dbReference type="NCBI Taxonomy" id="248742"/>
    <lineage>
        <taxon>Eukaryota</taxon>
        <taxon>Viridiplantae</taxon>
        <taxon>Chlorophyta</taxon>
        <taxon>core chlorophytes</taxon>
        <taxon>Trebouxiophyceae</taxon>
        <taxon>Trebouxiophyceae incertae sedis</taxon>
        <taxon>Coccomyxaceae</taxon>
        <taxon>Coccomyxa</taxon>
    </lineage>
</organism>
<comment type="subcellular location">
    <subcellularLocation>
        <location evidence="1 6">Nucleus</location>
    </subcellularLocation>
</comment>
<dbReference type="CDD" id="cd17729">
    <property type="entry name" value="BRCT_CTDP1"/>
    <property type="match status" value="1"/>
</dbReference>
<dbReference type="SUPFAM" id="SSF56784">
    <property type="entry name" value="HAD-like"/>
    <property type="match status" value="1"/>
</dbReference>
<proteinExistence type="predicted"/>
<dbReference type="SMART" id="SM00577">
    <property type="entry name" value="CPDc"/>
    <property type="match status" value="1"/>
</dbReference>
<reference evidence="10 11" key="1">
    <citation type="journal article" date="2024" name="Nat. Commun.">
        <title>Phylogenomics reveals the evolutionary origins of lichenization in chlorophyte algae.</title>
        <authorList>
            <person name="Puginier C."/>
            <person name="Libourel C."/>
            <person name="Otte J."/>
            <person name="Skaloud P."/>
            <person name="Haon M."/>
            <person name="Grisel S."/>
            <person name="Petersen M."/>
            <person name="Berrin J.G."/>
            <person name="Delaux P.M."/>
            <person name="Dal Grande F."/>
            <person name="Keller J."/>
        </authorList>
    </citation>
    <scope>NUCLEOTIDE SEQUENCE [LARGE SCALE GENOMIC DNA]</scope>
    <source>
        <strain evidence="10 11">SAG 216-7</strain>
    </source>
</reference>
<protein>
    <recommendedName>
        <fullName evidence="6">RNA polymerase II C-terminal domain phosphatase-like</fullName>
        <ecNumber evidence="6">3.1.3.16</ecNumber>
    </recommendedName>
</protein>
<dbReference type="PROSITE" id="PS50172">
    <property type="entry name" value="BRCT"/>
    <property type="match status" value="1"/>
</dbReference>
<dbReference type="CDD" id="cd07521">
    <property type="entry name" value="HAD_FCP1-like"/>
    <property type="match status" value="1"/>
</dbReference>
<comment type="catalytic activity">
    <reaction evidence="4 6">
        <text>O-phospho-L-seryl-[protein] + H2O = L-seryl-[protein] + phosphate</text>
        <dbReference type="Rhea" id="RHEA:20629"/>
        <dbReference type="Rhea" id="RHEA-COMP:9863"/>
        <dbReference type="Rhea" id="RHEA-COMP:11604"/>
        <dbReference type="ChEBI" id="CHEBI:15377"/>
        <dbReference type="ChEBI" id="CHEBI:29999"/>
        <dbReference type="ChEBI" id="CHEBI:43474"/>
        <dbReference type="ChEBI" id="CHEBI:83421"/>
        <dbReference type="EC" id="3.1.3.16"/>
    </reaction>
</comment>
<evidence type="ECO:0000256" key="3">
    <source>
        <dbReference type="ARBA" id="ARBA00023242"/>
    </source>
</evidence>